<dbReference type="RefSeq" id="WP_051587587.1">
    <property type="nucleotide sequence ID" value="NZ_KK082241.1"/>
</dbReference>
<accession>A0A9W5S1Y0</accession>
<gene>
    <name evidence="1" type="ORF">BG53_15475</name>
</gene>
<comment type="caution">
    <text evidence="1">The sequence shown here is derived from an EMBL/GenBank/DDBJ whole genome shotgun (WGS) entry which is preliminary data.</text>
</comment>
<protein>
    <submittedName>
        <fullName evidence="1">Sporulation protein</fullName>
    </submittedName>
</protein>
<evidence type="ECO:0000313" key="2">
    <source>
        <dbReference type="Proteomes" id="UP000053750"/>
    </source>
</evidence>
<dbReference type="OrthoDB" id="2986513at2"/>
<keyword evidence="2" id="KW-1185">Reference proteome</keyword>
<dbReference type="AlphaFoldDB" id="A0A9W5S1Y0"/>
<sequence>MEVFSITLTSSSEDKMSRLTRCLSDAFADLHSLVSNSGVWDVDSDSGRLRYVDRHAGSNEGEHRAAVLRHAATGMAEYVLLESETALLRSIARKQFRYDRDEDLDKIVWHCGQFLYGSGATEETGHNADSRSRRKRKVAKELEAFLKQQPRIHLDGYVTFRLASYREELREVVEYAVDEYVMDKQYQEFISLLKYFVCLQETKVSVVHLIHVQDSQFSLYDERYEPVQSRAVDRVVAEMVEAEINFEDMVVSHLISIAPERIVIHTRQEELPVIRTIEAIFDRRVTVCAGCRSCGTFFEGAFKPGDRRST</sequence>
<proteinExistence type="predicted"/>
<reference evidence="1 2" key="1">
    <citation type="submission" date="2014-02" db="EMBL/GenBank/DDBJ databases">
        <title>Genome sequence of Paenibacillus darwinianus reveals adaptive mechanisms for survival in Antarctic soils.</title>
        <authorList>
            <person name="Dsouza M."/>
            <person name="Taylor M.W."/>
            <person name="Turner S.J."/>
            <person name="Aislabie J."/>
        </authorList>
    </citation>
    <scope>NUCLEOTIDE SEQUENCE [LARGE SCALE GENOMIC DNA]</scope>
    <source>
        <strain evidence="1 2">CE1</strain>
    </source>
</reference>
<dbReference type="Pfam" id="PF08812">
    <property type="entry name" value="YtxC"/>
    <property type="match status" value="1"/>
</dbReference>
<organism evidence="1 2">
    <name type="scientific">Paenibacillus darwinianus</name>
    <dbReference type="NCBI Taxonomy" id="1380763"/>
    <lineage>
        <taxon>Bacteria</taxon>
        <taxon>Bacillati</taxon>
        <taxon>Bacillota</taxon>
        <taxon>Bacilli</taxon>
        <taxon>Bacillales</taxon>
        <taxon>Paenibacillaceae</taxon>
        <taxon>Paenibacillus</taxon>
    </lineage>
</organism>
<evidence type="ECO:0000313" key="1">
    <source>
        <dbReference type="EMBL" id="EXX89557.1"/>
    </source>
</evidence>
<dbReference type="EMBL" id="JFHU01000092">
    <property type="protein sequence ID" value="EXX89557.1"/>
    <property type="molecule type" value="Genomic_DNA"/>
</dbReference>
<name>A0A9W5S1Y0_9BACL</name>
<dbReference type="InterPro" id="IPR014199">
    <property type="entry name" value="Spore_YtxC"/>
</dbReference>
<dbReference type="Proteomes" id="UP000053750">
    <property type="component" value="Unassembled WGS sequence"/>
</dbReference>